<dbReference type="Proteomes" id="UP001476798">
    <property type="component" value="Unassembled WGS sequence"/>
</dbReference>
<keyword evidence="4" id="KW-0963">Cytoplasm</keyword>
<protein>
    <recommendedName>
        <fullName evidence="14">RRM domain-containing protein</fullName>
    </recommendedName>
</protein>
<evidence type="ECO:0000256" key="11">
    <source>
        <dbReference type="ARBA" id="ARBA00023242"/>
    </source>
</evidence>
<dbReference type="InterPro" id="IPR012956">
    <property type="entry name" value="CARG-binding_factor_N"/>
</dbReference>
<dbReference type="PANTHER" id="PTHR48033:SF3">
    <property type="entry name" value="HETEROGENEOUS NUCLEAR RIBONUCLEOPROTEIN D0"/>
    <property type="match status" value="1"/>
</dbReference>
<gene>
    <name evidence="15" type="ORF">GOODEAATRI_012257</name>
</gene>
<dbReference type="SMART" id="SM00360">
    <property type="entry name" value="RRM"/>
    <property type="match status" value="1"/>
</dbReference>
<dbReference type="Pfam" id="PF00076">
    <property type="entry name" value="RRM_1"/>
    <property type="match status" value="1"/>
</dbReference>
<feature type="region of interest" description="Disordered" evidence="13">
    <location>
        <begin position="1"/>
        <end position="50"/>
    </location>
</feature>
<keyword evidence="10" id="KW-0007">Acetylation</keyword>
<comment type="caution">
    <text evidence="15">The sequence shown here is derived from an EMBL/GenBank/DDBJ whole genome shotgun (WGS) entry which is preliminary data.</text>
</comment>
<proteinExistence type="predicted"/>
<keyword evidence="9 12" id="KW-0694">RNA-binding</keyword>
<feature type="domain" description="RRM" evidence="14">
    <location>
        <begin position="56"/>
        <end position="130"/>
    </location>
</feature>
<dbReference type="SUPFAM" id="SSF54928">
    <property type="entry name" value="RNA-binding domain, RBD"/>
    <property type="match status" value="1"/>
</dbReference>
<evidence type="ECO:0000256" key="12">
    <source>
        <dbReference type="PROSITE-ProRule" id="PRU00176"/>
    </source>
</evidence>
<sequence>MSEDYEFSEDQSMMRMEEDGDANCDDPMSGSGDCGLMGGEADGSKIDASKNEEDEGKMFVGGLSWDTTKKDLKDYFSKFGEVVDCTLKLDPMTGRSRGFGFVLFKDPESVEKVFLCWRRFHFSNNLHAVR</sequence>
<dbReference type="PROSITE" id="PS50102">
    <property type="entry name" value="RRM"/>
    <property type="match status" value="1"/>
</dbReference>
<evidence type="ECO:0000313" key="15">
    <source>
        <dbReference type="EMBL" id="MEQ2168236.1"/>
    </source>
</evidence>
<keyword evidence="6" id="KW-0597">Phosphoprotein</keyword>
<evidence type="ECO:0000256" key="2">
    <source>
        <dbReference type="ARBA" id="ARBA00004496"/>
    </source>
</evidence>
<evidence type="ECO:0000256" key="7">
    <source>
        <dbReference type="ARBA" id="ARBA00022737"/>
    </source>
</evidence>
<dbReference type="InterPro" id="IPR000504">
    <property type="entry name" value="RRM_dom"/>
</dbReference>
<evidence type="ECO:0000256" key="10">
    <source>
        <dbReference type="ARBA" id="ARBA00022990"/>
    </source>
</evidence>
<name>A0ABV0NB04_9TELE</name>
<evidence type="ECO:0000256" key="13">
    <source>
        <dbReference type="SAM" id="MobiDB-lite"/>
    </source>
</evidence>
<evidence type="ECO:0000256" key="1">
    <source>
        <dbReference type="ARBA" id="ARBA00004123"/>
    </source>
</evidence>
<evidence type="ECO:0000256" key="4">
    <source>
        <dbReference type="ARBA" id="ARBA00022490"/>
    </source>
</evidence>
<evidence type="ECO:0000313" key="16">
    <source>
        <dbReference type="Proteomes" id="UP001476798"/>
    </source>
</evidence>
<dbReference type="Gene3D" id="3.30.70.330">
    <property type="match status" value="1"/>
</dbReference>
<dbReference type="EMBL" id="JAHRIO010030763">
    <property type="protein sequence ID" value="MEQ2168236.1"/>
    <property type="molecule type" value="Genomic_DNA"/>
</dbReference>
<evidence type="ECO:0000256" key="9">
    <source>
        <dbReference type="ARBA" id="ARBA00022884"/>
    </source>
</evidence>
<evidence type="ECO:0000256" key="8">
    <source>
        <dbReference type="ARBA" id="ARBA00022843"/>
    </source>
</evidence>
<organism evidence="15 16">
    <name type="scientific">Goodea atripinnis</name>
    <dbReference type="NCBI Taxonomy" id="208336"/>
    <lineage>
        <taxon>Eukaryota</taxon>
        <taxon>Metazoa</taxon>
        <taxon>Chordata</taxon>
        <taxon>Craniata</taxon>
        <taxon>Vertebrata</taxon>
        <taxon>Euteleostomi</taxon>
        <taxon>Actinopterygii</taxon>
        <taxon>Neopterygii</taxon>
        <taxon>Teleostei</taxon>
        <taxon>Neoteleostei</taxon>
        <taxon>Acanthomorphata</taxon>
        <taxon>Ovalentaria</taxon>
        <taxon>Atherinomorphae</taxon>
        <taxon>Cyprinodontiformes</taxon>
        <taxon>Goodeidae</taxon>
        <taxon>Goodea</taxon>
    </lineage>
</organism>
<dbReference type="Pfam" id="PF08143">
    <property type="entry name" value="CBFNT"/>
    <property type="match status" value="1"/>
</dbReference>
<keyword evidence="16" id="KW-1185">Reference proteome</keyword>
<evidence type="ECO:0000259" key="14">
    <source>
        <dbReference type="PROSITE" id="PS50102"/>
    </source>
</evidence>
<keyword evidence="8" id="KW-0832">Ubl conjugation</keyword>
<reference evidence="15 16" key="1">
    <citation type="submission" date="2021-06" db="EMBL/GenBank/DDBJ databases">
        <authorList>
            <person name="Palmer J.M."/>
        </authorList>
    </citation>
    <scope>NUCLEOTIDE SEQUENCE [LARGE SCALE GENOMIC DNA]</scope>
    <source>
        <strain evidence="15 16">GA_2019</strain>
        <tissue evidence="15">Muscle</tissue>
    </source>
</reference>
<evidence type="ECO:0000256" key="3">
    <source>
        <dbReference type="ARBA" id="ARBA00022481"/>
    </source>
</evidence>
<feature type="compositionally biased region" description="Gly residues" evidence="13">
    <location>
        <begin position="32"/>
        <end position="41"/>
    </location>
</feature>
<keyword evidence="5" id="KW-1017">Isopeptide bond</keyword>
<evidence type="ECO:0000256" key="5">
    <source>
        <dbReference type="ARBA" id="ARBA00022499"/>
    </source>
</evidence>
<comment type="subcellular location">
    <subcellularLocation>
        <location evidence="2">Cytoplasm</location>
    </subcellularLocation>
    <subcellularLocation>
        <location evidence="1">Nucleus</location>
    </subcellularLocation>
</comment>
<dbReference type="InterPro" id="IPR035979">
    <property type="entry name" value="RBD_domain_sf"/>
</dbReference>
<keyword evidence="11" id="KW-0539">Nucleus</keyword>
<keyword evidence="3" id="KW-0488">Methylation</keyword>
<evidence type="ECO:0000256" key="6">
    <source>
        <dbReference type="ARBA" id="ARBA00022553"/>
    </source>
</evidence>
<dbReference type="PANTHER" id="PTHR48033">
    <property type="entry name" value="RNA-BINDING (RRM/RBD/RNP MOTIFS) FAMILY PROTEIN"/>
    <property type="match status" value="1"/>
</dbReference>
<dbReference type="InterPro" id="IPR012677">
    <property type="entry name" value="Nucleotide-bd_a/b_plait_sf"/>
</dbReference>
<keyword evidence="7" id="KW-0677">Repeat</keyword>
<accession>A0ABV0NB04</accession>